<dbReference type="InterPro" id="IPR052710">
    <property type="entry name" value="CAAX_protease"/>
</dbReference>
<dbReference type="Proteomes" id="UP000244810">
    <property type="component" value="Unassembled WGS sequence"/>
</dbReference>
<organism evidence="3 4">
    <name type="scientific">Pararhodobacter aggregans</name>
    <dbReference type="NCBI Taxonomy" id="404875"/>
    <lineage>
        <taxon>Bacteria</taxon>
        <taxon>Pseudomonadati</taxon>
        <taxon>Pseudomonadota</taxon>
        <taxon>Alphaproteobacteria</taxon>
        <taxon>Rhodobacterales</taxon>
        <taxon>Paracoccaceae</taxon>
        <taxon>Pararhodobacter</taxon>
    </lineage>
</organism>
<evidence type="ECO:0000313" key="4">
    <source>
        <dbReference type="Proteomes" id="UP000244810"/>
    </source>
</evidence>
<feature type="transmembrane region" description="Helical" evidence="1">
    <location>
        <begin position="20"/>
        <end position="41"/>
    </location>
</feature>
<feature type="domain" description="CAAX prenyl protease 2/Lysostaphin resistance protein A-like" evidence="2">
    <location>
        <begin position="111"/>
        <end position="208"/>
    </location>
</feature>
<dbReference type="GO" id="GO:0004175">
    <property type="term" value="F:endopeptidase activity"/>
    <property type="evidence" value="ECO:0007669"/>
    <property type="project" value="UniProtKB-ARBA"/>
</dbReference>
<feature type="transmembrane region" description="Helical" evidence="1">
    <location>
        <begin position="48"/>
        <end position="71"/>
    </location>
</feature>
<evidence type="ECO:0000256" key="1">
    <source>
        <dbReference type="SAM" id="Phobius"/>
    </source>
</evidence>
<dbReference type="AlphaFoldDB" id="A0A2T7UWT6"/>
<dbReference type="InterPro" id="IPR003675">
    <property type="entry name" value="Rce1/LyrA-like_dom"/>
</dbReference>
<keyword evidence="1" id="KW-0812">Transmembrane</keyword>
<feature type="transmembrane region" description="Helical" evidence="1">
    <location>
        <begin position="233"/>
        <end position="252"/>
    </location>
</feature>
<dbReference type="EMBL" id="QDDR01000001">
    <property type="protein sequence ID" value="PVE49227.1"/>
    <property type="molecule type" value="Genomic_DNA"/>
</dbReference>
<dbReference type="GO" id="GO:0080120">
    <property type="term" value="P:CAAX-box protein maturation"/>
    <property type="evidence" value="ECO:0007669"/>
    <property type="project" value="UniProtKB-ARBA"/>
</dbReference>
<evidence type="ECO:0000313" key="3">
    <source>
        <dbReference type="EMBL" id="PVE49227.1"/>
    </source>
</evidence>
<reference evidence="3 4" key="1">
    <citation type="journal article" date="2011" name="Syst. Appl. Microbiol.">
        <title>Defluviimonas denitrificans gen. nov., sp. nov., and Pararhodobacter aggregans gen. nov., sp. nov., non-phototrophic Rhodobacteraceae from the biofilter of a marine aquaculture.</title>
        <authorList>
            <person name="Foesel B.U."/>
            <person name="Drake H.L."/>
            <person name="Schramm A."/>
        </authorList>
    </citation>
    <scope>NUCLEOTIDE SEQUENCE [LARGE SCALE GENOMIC DNA]</scope>
    <source>
        <strain evidence="3 4">D1-19</strain>
    </source>
</reference>
<dbReference type="PANTHER" id="PTHR36435:SF1">
    <property type="entry name" value="CAAX AMINO TERMINAL PROTEASE FAMILY PROTEIN"/>
    <property type="match status" value="1"/>
</dbReference>
<dbReference type="PANTHER" id="PTHR36435">
    <property type="entry name" value="SLR1288 PROTEIN"/>
    <property type="match status" value="1"/>
</dbReference>
<feature type="transmembrane region" description="Helical" evidence="1">
    <location>
        <begin position="91"/>
        <end position="124"/>
    </location>
</feature>
<proteinExistence type="predicted"/>
<keyword evidence="1" id="KW-1133">Transmembrane helix</keyword>
<gene>
    <name evidence="3" type="ORF">DDE23_02125</name>
</gene>
<comment type="caution">
    <text evidence="3">The sequence shown here is derived from an EMBL/GenBank/DDBJ whole genome shotgun (WGS) entry which is preliminary data.</text>
</comment>
<feature type="transmembrane region" description="Helical" evidence="1">
    <location>
        <begin position="145"/>
        <end position="165"/>
    </location>
</feature>
<feature type="transmembrane region" description="Helical" evidence="1">
    <location>
        <begin position="196"/>
        <end position="213"/>
    </location>
</feature>
<dbReference type="OrthoDB" id="193898at2"/>
<dbReference type="RefSeq" id="WP_107749730.1">
    <property type="nucleotide sequence ID" value="NZ_QBKF01000001.1"/>
</dbReference>
<feature type="transmembrane region" description="Helical" evidence="1">
    <location>
        <begin position="171"/>
        <end position="189"/>
    </location>
</feature>
<evidence type="ECO:0000259" key="2">
    <source>
        <dbReference type="Pfam" id="PF02517"/>
    </source>
</evidence>
<keyword evidence="4" id="KW-1185">Reference proteome</keyword>
<sequence length="276" mass="29208">MTGPDRTPWGGGPTRPRRPLGLKGALALLLLWALATLANIFPFLTGGLLLAPLPQALATLILLTCLGIFRWSDTALGMPRPGSLRLFWLPFLYLAALGAGIVALGGLPGALFLGLAAAMVWVALSEELMFRGLLFPALRRRFRPWPAIWLTSLMFGAVHLGNGWAEGLHGLALAQSLAAVSTGLVLLAMRLRSGSILLPMLYHLLWNIGVLGLDHALLRQGGAPGWLADPNPLAQIAVSLALVLPNGLYALWLMRDVGRGALPGDVPGPEAGIGSR</sequence>
<name>A0A2T7UWT6_9RHOB</name>
<keyword evidence="1" id="KW-0472">Membrane</keyword>
<protein>
    <recommendedName>
        <fullName evidence="2">CAAX prenyl protease 2/Lysostaphin resistance protein A-like domain-containing protein</fullName>
    </recommendedName>
</protein>
<accession>A0A2T7UWT6</accession>
<dbReference type="Pfam" id="PF02517">
    <property type="entry name" value="Rce1-like"/>
    <property type="match status" value="1"/>
</dbReference>